<evidence type="ECO:0000259" key="11">
    <source>
        <dbReference type="PROSITE" id="PS51643"/>
    </source>
</evidence>
<evidence type="ECO:0000256" key="7">
    <source>
        <dbReference type="ARBA" id="ARBA00022806"/>
    </source>
</evidence>
<dbReference type="GO" id="GO:0016787">
    <property type="term" value="F:hydrolase activity"/>
    <property type="evidence" value="ECO:0007669"/>
    <property type="project" value="UniProtKB-KW"/>
</dbReference>
<evidence type="ECO:0000256" key="5">
    <source>
        <dbReference type="ARBA" id="ARBA00022741"/>
    </source>
</evidence>
<reference evidence="13" key="1">
    <citation type="submission" date="2016-07" db="EMBL/GenBank/DDBJ databases">
        <authorList>
            <person name="Florea S."/>
            <person name="Webb J.S."/>
            <person name="Jaromczyk J."/>
            <person name="Schardl C.L."/>
        </authorList>
    </citation>
    <scope>NUCLEOTIDE SEQUENCE [LARGE SCALE GENOMIC DNA]</scope>
    <source>
        <strain evidence="13">IPB1</strain>
    </source>
</reference>
<gene>
    <name evidence="12" type="ORF">A7985_12460</name>
</gene>
<keyword evidence="8" id="KW-0067">ATP-binding</keyword>
<proteinExistence type="inferred from homology"/>
<dbReference type="GO" id="GO:0004386">
    <property type="term" value="F:helicase activity"/>
    <property type="evidence" value="ECO:0007669"/>
    <property type="project" value="UniProtKB-KW"/>
</dbReference>
<dbReference type="GO" id="GO:0004519">
    <property type="term" value="F:endonuclease activity"/>
    <property type="evidence" value="ECO:0007669"/>
    <property type="project" value="UniProtKB-KW"/>
</dbReference>
<dbReference type="InterPro" id="IPR038257">
    <property type="entry name" value="CRISPR-assoc_Cas3_HD_sf"/>
</dbReference>
<protein>
    <submittedName>
        <fullName evidence="12">CRISPR-associated helicase/endonuclease Cas3</fullName>
    </submittedName>
</protein>
<evidence type="ECO:0000256" key="3">
    <source>
        <dbReference type="ARBA" id="ARBA00022722"/>
    </source>
</evidence>
<feature type="domain" description="Helicase ATP-binding" evidence="10">
    <location>
        <begin position="276"/>
        <end position="483"/>
    </location>
</feature>
<dbReference type="GO" id="GO:0051607">
    <property type="term" value="P:defense response to virus"/>
    <property type="evidence" value="ECO:0007669"/>
    <property type="project" value="UniProtKB-KW"/>
</dbReference>
<dbReference type="RefSeq" id="WP_065790786.1">
    <property type="nucleotide sequence ID" value="NZ_MAUJ01000003.1"/>
</dbReference>
<keyword evidence="7" id="KW-0347">Helicase</keyword>
<comment type="similarity">
    <text evidence="1">In the N-terminal section; belongs to the CRISPR-associated nuclease Cas3-HD family.</text>
</comment>
<dbReference type="InterPro" id="IPR054712">
    <property type="entry name" value="Cas3-like_dom"/>
</dbReference>
<dbReference type="Pfam" id="PF00270">
    <property type="entry name" value="DEAD"/>
    <property type="match status" value="1"/>
</dbReference>
<keyword evidence="12" id="KW-0255">Endonuclease</keyword>
<evidence type="ECO:0000256" key="2">
    <source>
        <dbReference type="ARBA" id="ARBA00009046"/>
    </source>
</evidence>
<evidence type="ECO:0000259" key="10">
    <source>
        <dbReference type="PROSITE" id="PS51192"/>
    </source>
</evidence>
<evidence type="ECO:0000256" key="8">
    <source>
        <dbReference type="ARBA" id="ARBA00022840"/>
    </source>
</evidence>
<keyword evidence="4" id="KW-0479">Metal-binding</keyword>
<dbReference type="GO" id="GO:0005524">
    <property type="term" value="F:ATP binding"/>
    <property type="evidence" value="ECO:0007669"/>
    <property type="project" value="UniProtKB-KW"/>
</dbReference>
<dbReference type="GO" id="GO:0046872">
    <property type="term" value="F:metal ion binding"/>
    <property type="evidence" value="ECO:0007669"/>
    <property type="project" value="UniProtKB-KW"/>
</dbReference>
<dbReference type="Gene3D" id="1.10.3210.30">
    <property type="match status" value="1"/>
</dbReference>
<keyword evidence="6" id="KW-0378">Hydrolase</keyword>
<evidence type="ECO:0000256" key="4">
    <source>
        <dbReference type="ARBA" id="ARBA00022723"/>
    </source>
</evidence>
<dbReference type="Gene3D" id="3.40.50.300">
    <property type="entry name" value="P-loop containing nucleotide triphosphate hydrolases"/>
    <property type="match status" value="1"/>
</dbReference>
<dbReference type="InterPro" id="IPR011545">
    <property type="entry name" value="DEAD/DEAH_box_helicase_dom"/>
</dbReference>
<evidence type="ECO:0000256" key="9">
    <source>
        <dbReference type="ARBA" id="ARBA00023118"/>
    </source>
</evidence>
<dbReference type="CDD" id="cd17930">
    <property type="entry name" value="DEXHc_cas3"/>
    <property type="match status" value="1"/>
</dbReference>
<dbReference type="InterPro" id="IPR006483">
    <property type="entry name" value="CRISPR-assoc_Cas3_HD"/>
</dbReference>
<evidence type="ECO:0000256" key="6">
    <source>
        <dbReference type="ARBA" id="ARBA00022801"/>
    </source>
</evidence>
<dbReference type="SUPFAM" id="SSF52540">
    <property type="entry name" value="P-loop containing nucleoside triphosphate hydrolases"/>
    <property type="match status" value="1"/>
</dbReference>
<dbReference type="NCBIfam" id="TIGR01587">
    <property type="entry name" value="cas3_core"/>
    <property type="match status" value="1"/>
</dbReference>
<keyword evidence="9" id="KW-0051">Antiviral defense</keyword>
<dbReference type="SMART" id="SM00487">
    <property type="entry name" value="DEXDc"/>
    <property type="match status" value="1"/>
</dbReference>
<dbReference type="Pfam" id="PF18019">
    <property type="entry name" value="Cas3_HD"/>
    <property type="match status" value="1"/>
</dbReference>
<dbReference type="EMBL" id="MAUJ01000003">
    <property type="protein sequence ID" value="OCQ21421.1"/>
    <property type="molecule type" value="Genomic_DNA"/>
</dbReference>
<comment type="caution">
    <text evidence="12">The sequence shown here is derived from an EMBL/GenBank/DDBJ whole genome shotgun (WGS) entry which is preliminary data.</text>
</comment>
<dbReference type="OrthoDB" id="9810236at2"/>
<evidence type="ECO:0000313" key="12">
    <source>
        <dbReference type="EMBL" id="OCQ21421.1"/>
    </source>
</evidence>
<keyword evidence="5" id="KW-0547">Nucleotide-binding</keyword>
<dbReference type="Proteomes" id="UP000093366">
    <property type="component" value="Unassembled WGS sequence"/>
</dbReference>
<dbReference type="CDD" id="cd09641">
    <property type="entry name" value="Cas3''_I"/>
    <property type="match status" value="1"/>
</dbReference>
<dbReference type="InterPro" id="IPR006474">
    <property type="entry name" value="Helicase_Cas3_CRISPR-ass_core"/>
</dbReference>
<dbReference type="PROSITE" id="PS51192">
    <property type="entry name" value="HELICASE_ATP_BIND_1"/>
    <property type="match status" value="1"/>
</dbReference>
<keyword evidence="3" id="KW-0540">Nuclease</keyword>
<evidence type="ECO:0000313" key="13">
    <source>
        <dbReference type="Proteomes" id="UP000093366"/>
    </source>
</evidence>
<dbReference type="Pfam" id="PF22590">
    <property type="entry name" value="Cas3-like_C_2"/>
    <property type="match status" value="1"/>
</dbReference>
<dbReference type="GO" id="GO:0003676">
    <property type="term" value="F:nucleic acid binding"/>
    <property type="evidence" value="ECO:0007669"/>
    <property type="project" value="InterPro"/>
</dbReference>
<organism evidence="12 13">
    <name type="scientific">Pseudoalteromonas luteoviolacea</name>
    <dbReference type="NCBI Taxonomy" id="43657"/>
    <lineage>
        <taxon>Bacteria</taxon>
        <taxon>Pseudomonadati</taxon>
        <taxon>Pseudomonadota</taxon>
        <taxon>Gammaproteobacteria</taxon>
        <taxon>Alteromonadales</taxon>
        <taxon>Pseudoalteromonadaceae</taxon>
        <taxon>Pseudoalteromonas</taxon>
    </lineage>
</organism>
<dbReference type="InterPro" id="IPR027417">
    <property type="entry name" value="P-loop_NTPase"/>
</dbReference>
<sequence length="964" mass="109177">MSDFNNDIFQFWGKADEHNTLPAVCHMLDVAFVARAIINQLAEQERSILIGPFLSIEGVDEEAATSIVVLLIALHDIGKITPGFQYKLPVERIDKLFNINHFSNCEGAETKHGTAGFVILHDYLCDKYAVNKNTARVMISAVASHHGVFVANKTQSGPCGNNNWEQVQVTAIEWLVSHFSVDLHLINGLHTKALTPAWFSYTAGLCSVADWIGSDKSHFCYCEAREYVSEQRQRKANALADELNIKRILAAHNPFRFTGVFAFKPNALQQKVLNIIESKALPWITIIESGMGSGKTEAAQILADHFIRQAGHSGLYVAMPSQATANQLYKRMLKFLQNEALGYQNVETHLKHSNADFEPNYEALRLSSIDSSNEKSSALSIRANQWFTSKKHGLLAGVCVGTIDQLLMAAMLYKHNFVRLFGLANKVLILDEVHSLQSFQLDLLKNTLHWMAKLKVRVIILSATLPRTMLVGLVKAYGQTVTKEIEVENKPYPRVTTYSSGALAHSHTINDDKETYKKESVSRPPSQYEIKLHATSPTQCVSTMAGDVLTTAKKAGTGVFVCILNTVSKVQELTKLIARHCSEVPHSGIELLTFHAKYPLATRLSIEKMIEHLVGKHPEEHNSINPNRPVKDKCLILIGSQVLEQSLDYDACEMFTQIAPIDLLLQRVGRVWRHQVNNPVRSEFTQVPRLNVYLPSMDKIPNDYGDWFGHGEVLIYPSHILAVTTRLLWESANVEENAFEIDINRDMDNWINRVYADVEQQVTWLEQEYDKAFEYRLDKRTQFTLAKNMMFDADKKSVRDLLKYNNSEIDHDEVVLSTRLTSISVQLVFLVVEEGKVIPVTEFLTYKQGVQGPEFPLSEFKQELEYEIDWQGKQCLQKRDIARLKQSMISISHSKWVAHFKELEAQWPYSFVAKSVWQRAPSLFNCIPVILNKSLVYQVEGLGELKLDPKLGLIVSKGRQHWME</sequence>
<name>A0A1C0TR53_9GAMM</name>
<comment type="similarity">
    <text evidence="2">In the central section; belongs to the CRISPR-associated helicase Cas3 family.</text>
</comment>
<feature type="domain" description="HD Cas3-type" evidence="11">
    <location>
        <begin position="16"/>
        <end position="212"/>
    </location>
</feature>
<evidence type="ECO:0000256" key="1">
    <source>
        <dbReference type="ARBA" id="ARBA00006847"/>
    </source>
</evidence>
<accession>A0A1C0TR53</accession>
<dbReference type="NCBIfam" id="TIGR01596">
    <property type="entry name" value="cas3_HD"/>
    <property type="match status" value="1"/>
</dbReference>
<dbReference type="AlphaFoldDB" id="A0A1C0TR53"/>
<dbReference type="InterPro" id="IPR014001">
    <property type="entry name" value="Helicase_ATP-bd"/>
</dbReference>
<dbReference type="PROSITE" id="PS51643">
    <property type="entry name" value="HD_CAS3"/>
    <property type="match status" value="1"/>
</dbReference>